<accession>A0A934WX12</accession>
<proteinExistence type="predicted"/>
<protein>
    <submittedName>
        <fullName evidence="1">Uncharacterized protein</fullName>
    </submittedName>
</protein>
<comment type="caution">
    <text evidence="1">The sequence shown here is derived from an EMBL/GenBank/DDBJ whole genome shotgun (WGS) entry which is preliminary data.</text>
</comment>
<dbReference type="RefSeq" id="WP_201430145.1">
    <property type="nucleotide sequence ID" value="NZ_JAEQBW010000001.1"/>
</dbReference>
<organism evidence="1 2">
    <name type="scientific">Marivirga aurantiaca</name>
    <dbReference type="NCBI Taxonomy" id="2802615"/>
    <lineage>
        <taxon>Bacteria</taxon>
        <taxon>Pseudomonadati</taxon>
        <taxon>Bacteroidota</taxon>
        <taxon>Cytophagia</taxon>
        <taxon>Cytophagales</taxon>
        <taxon>Marivirgaceae</taxon>
        <taxon>Marivirga</taxon>
    </lineage>
</organism>
<evidence type="ECO:0000313" key="2">
    <source>
        <dbReference type="Proteomes" id="UP000611723"/>
    </source>
</evidence>
<dbReference type="InterPro" id="IPR055679">
    <property type="entry name" value="DUF7255"/>
</dbReference>
<dbReference type="Pfam" id="PF23913">
    <property type="entry name" value="DUF7255"/>
    <property type="match status" value="1"/>
</dbReference>
<gene>
    <name evidence="1" type="ORF">JKA74_05505</name>
</gene>
<dbReference type="AlphaFoldDB" id="A0A934WX12"/>
<keyword evidence="2" id="KW-1185">Reference proteome</keyword>
<dbReference type="Proteomes" id="UP000611723">
    <property type="component" value="Unassembled WGS sequence"/>
</dbReference>
<sequence length="226" mass="26304">MIDNLALPPEWRALMQYLEEAKVRNEIKTFPLKSQQFSRASKQLIMEVMEDLGVPGSRADKINFSFSVIYLFEHQKHLIFEPDYCFNRYRIITLRSSLYDKFHPLDIQKVRGFCRTKEKEALKSGLKTVVWDNPSGKIIFGPSEQPGDFGGSGSSGWKYIALCNFLMDLYCEENNLFLKRITPYDSLMKEVKIHQISTPLKLKDVLFKEAIQKYISRLMKLDLSLS</sequence>
<dbReference type="EMBL" id="JAEQBW010000001">
    <property type="protein sequence ID" value="MBK6264486.1"/>
    <property type="molecule type" value="Genomic_DNA"/>
</dbReference>
<name>A0A934WX12_9BACT</name>
<reference evidence="1" key="1">
    <citation type="submission" date="2021-01" db="EMBL/GenBank/DDBJ databases">
        <title>Marivirga aurantiaca sp. nov., isolated from intertidal surface sediments.</title>
        <authorList>
            <person name="Zhang M."/>
        </authorList>
    </citation>
    <scope>NUCLEOTIDE SEQUENCE</scope>
    <source>
        <strain evidence="1">S37H4</strain>
    </source>
</reference>
<evidence type="ECO:0000313" key="1">
    <source>
        <dbReference type="EMBL" id="MBK6264486.1"/>
    </source>
</evidence>